<dbReference type="STRING" id="685588.A0A067T6Y2"/>
<proteinExistence type="predicted"/>
<name>A0A067T6Y2_GALM3</name>
<dbReference type="Proteomes" id="UP000027222">
    <property type="component" value="Unassembled WGS sequence"/>
</dbReference>
<feature type="transmembrane region" description="Helical" evidence="1">
    <location>
        <begin position="156"/>
        <end position="183"/>
    </location>
</feature>
<feature type="transmembrane region" description="Helical" evidence="1">
    <location>
        <begin position="228"/>
        <end position="249"/>
    </location>
</feature>
<gene>
    <name evidence="3" type="ORF">GALMADRAFT_280160</name>
</gene>
<organism evidence="3 4">
    <name type="scientific">Galerina marginata (strain CBS 339.88)</name>
    <dbReference type="NCBI Taxonomy" id="685588"/>
    <lineage>
        <taxon>Eukaryota</taxon>
        <taxon>Fungi</taxon>
        <taxon>Dikarya</taxon>
        <taxon>Basidiomycota</taxon>
        <taxon>Agaricomycotina</taxon>
        <taxon>Agaricomycetes</taxon>
        <taxon>Agaricomycetidae</taxon>
        <taxon>Agaricales</taxon>
        <taxon>Agaricineae</taxon>
        <taxon>Strophariaceae</taxon>
        <taxon>Galerina</taxon>
    </lineage>
</organism>
<feature type="transmembrane region" description="Helical" evidence="1">
    <location>
        <begin position="12"/>
        <end position="37"/>
    </location>
</feature>
<evidence type="ECO:0000256" key="1">
    <source>
        <dbReference type="SAM" id="Phobius"/>
    </source>
</evidence>
<evidence type="ECO:0000313" key="4">
    <source>
        <dbReference type="Proteomes" id="UP000027222"/>
    </source>
</evidence>
<evidence type="ECO:0000313" key="3">
    <source>
        <dbReference type="EMBL" id="KDR74773.1"/>
    </source>
</evidence>
<keyword evidence="1" id="KW-1133">Transmembrane helix</keyword>
<keyword evidence="1" id="KW-0812">Transmembrane</keyword>
<dbReference type="Pfam" id="PF20152">
    <property type="entry name" value="DUF6534"/>
    <property type="match status" value="1"/>
</dbReference>
<reference evidence="4" key="1">
    <citation type="journal article" date="2014" name="Proc. Natl. Acad. Sci. U.S.A.">
        <title>Extensive sampling of basidiomycete genomes demonstrates inadequacy of the white-rot/brown-rot paradigm for wood decay fungi.</title>
        <authorList>
            <person name="Riley R."/>
            <person name="Salamov A.A."/>
            <person name="Brown D.W."/>
            <person name="Nagy L.G."/>
            <person name="Floudas D."/>
            <person name="Held B.W."/>
            <person name="Levasseur A."/>
            <person name="Lombard V."/>
            <person name="Morin E."/>
            <person name="Otillar R."/>
            <person name="Lindquist E.A."/>
            <person name="Sun H."/>
            <person name="LaButti K.M."/>
            <person name="Schmutz J."/>
            <person name="Jabbour D."/>
            <person name="Luo H."/>
            <person name="Baker S.E."/>
            <person name="Pisabarro A.G."/>
            <person name="Walton J.D."/>
            <person name="Blanchette R.A."/>
            <person name="Henrissat B."/>
            <person name="Martin F."/>
            <person name="Cullen D."/>
            <person name="Hibbett D.S."/>
            <person name="Grigoriev I.V."/>
        </authorList>
    </citation>
    <scope>NUCLEOTIDE SEQUENCE [LARGE SCALE GENOMIC DNA]</scope>
    <source>
        <strain evidence="4">CBS 339.88</strain>
    </source>
</reference>
<dbReference type="EMBL" id="KL142382">
    <property type="protein sequence ID" value="KDR74773.1"/>
    <property type="molecule type" value="Genomic_DNA"/>
</dbReference>
<dbReference type="HOGENOM" id="CLU_046025_0_1_1"/>
<feature type="transmembrane region" description="Helical" evidence="1">
    <location>
        <begin position="49"/>
        <end position="70"/>
    </location>
</feature>
<feature type="transmembrane region" description="Helical" evidence="1">
    <location>
        <begin position="90"/>
        <end position="108"/>
    </location>
</feature>
<keyword evidence="1" id="KW-0472">Membrane</keyword>
<dbReference type="InterPro" id="IPR045339">
    <property type="entry name" value="DUF6534"/>
</dbReference>
<dbReference type="PANTHER" id="PTHR40465">
    <property type="entry name" value="CHROMOSOME 1, WHOLE GENOME SHOTGUN SEQUENCE"/>
    <property type="match status" value="1"/>
</dbReference>
<feature type="transmembrane region" description="Helical" evidence="1">
    <location>
        <begin position="120"/>
        <end position="144"/>
    </location>
</feature>
<dbReference type="PANTHER" id="PTHR40465:SF1">
    <property type="entry name" value="DUF6534 DOMAIN-CONTAINING PROTEIN"/>
    <property type="match status" value="1"/>
</dbReference>
<dbReference type="OrthoDB" id="2535105at2759"/>
<feature type="transmembrane region" description="Helical" evidence="1">
    <location>
        <begin position="199"/>
        <end position="222"/>
    </location>
</feature>
<accession>A0A067T6Y2</accession>
<keyword evidence="4" id="KW-1185">Reference proteome</keyword>
<protein>
    <recommendedName>
        <fullName evidence="2">DUF6534 domain-containing protein</fullName>
    </recommendedName>
</protein>
<feature type="domain" description="DUF6534" evidence="2">
    <location>
        <begin position="168"/>
        <end position="253"/>
    </location>
</feature>
<sequence>METLRLNLNTTLGPLIIGTLISCSLFGVVIVQTYIYYTRFPDDKPLFKNLVATIWFCELGHCICICHTLYIVTVNEYGNEQALISPPKSWIIAVAFSGIIEPIVQAFFADRVRIVSKEFFIPILCWCLSGVRCIMSCAAVVTSFKSSSLPKLLHDWGWLITSLLSVGTAVDFIVTITLFYYLWKRTPNTQRSTLMIDKVIAWTIQSGLVTTCTGLAMLLSFLVAPYTYIWLGIFVCLSRIFSTSMLASLNGRTFPNETSTIALQEVVTDSRYLKSSPYKFPMDNAALNRGLLEQDFKPVLI</sequence>
<evidence type="ECO:0000259" key="2">
    <source>
        <dbReference type="Pfam" id="PF20152"/>
    </source>
</evidence>
<dbReference type="PROSITE" id="PS51257">
    <property type="entry name" value="PROKAR_LIPOPROTEIN"/>
    <property type="match status" value="1"/>
</dbReference>
<dbReference type="AlphaFoldDB" id="A0A067T6Y2"/>